<dbReference type="RefSeq" id="WP_213352388.1">
    <property type="nucleotide sequence ID" value="NZ_JAHBGB010000023.1"/>
</dbReference>
<dbReference type="GO" id="GO:0016740">
    <property type="term" value="F:transferase activity"/>
    <property type="evidence" value="ECO:0007669"/>
    <property type="project" value="UniProtKB-KW"/>
</dbReference>
<proteinExistence type="inferred from homology"/>
<comment type="similarity">
    <text evidence="5">Belongs to the pyruvate, phosphate/water dikinase regulatory protein family. PDRP subfamily.</text>
</comment>
<feature type="binding site" evidence="5">
    <location>
        <begin position="165"/>
        <end position="172"/>
    </location>
    <ligand>
        <name>ADP</name>
        <dbReference type="ChEBI" id="CHEBI:456216"/>
    </ligand>
</feature>
<sequence>MHSPVDGSVTDSARPAENYYHLHLVSDSTGETLISVARAAAAQYSGMKPIEHIYPLVRTHKQLDKVIGDIDEYPGIVLYTLTEPELRNRLKAYCLDNGIPVLSVLAPVVRLFQAYLGGVPTPRVGGQHQLDGEYFRRIDAMNFTVMHDDGQHTEGLEAADVVLLGISRSSKTPTSIYLANRGIKTANIPLVPNIPVPAGLSELKRPLVVGLVASAERVVEIRRNRLMGLNAAQPNDSYVDRESVAEEIAFSRRLCARHGWPVIDVTRRSIEETAAAIIGLLQEHRRKLAEDRN</sequence>
<dbReference type="Pfam" id="PF03618">
    <property type="entry name" value="Kinase-PPPase"/>
    <property type="match status" value="1"/>
</dbReference>
<comment type="caution">
    <text evidence="6">The sequence shown here is derived from an EMBL/GenBank/DDBJ whole genome shotgun (WGS) entry which is preliminary data.</text>
</comment>
<keyword evidence="1 5" id="KW-0723">Serine/threonine-protein kinase</keyword>
<dbReference type="Proteomes" id="UP001597299">
    <property type="component" value="Unassembled WGS sequence"/>
</dbReference>
<dbReference type="EC" id="2.7.4.27" evidence="5"/>
<dbReference type="InterPro" id="IPR026565">
    <property type="entry name" value="PPDK_reg"/>
</dbReference>
<gene>
    <name evidence="6" type="ORF">ACFSNC_05385</name>
</gene>
<evidence type="ECO:0000256" key="4">
    <source>
        <dbReference type="ARBA" id="ARBA00022777"/>
    </source>
</evidence>
<keyword evidence="2 5" id="KW-0808">Transferase</keyword>
<comment type="catalytic activity">
    <reaction evidence="5">
        <text>N(tele)-phospho-L-histidyl/O-phospho-L-threonyl-[pyruvate, phosphate dikinase] + phosphate + H(+) = N(tele)-phospho-L-histidyl/L-threonyl-[pyruvate, phosphate dikinase] + diphosphate</text>
        <dbReference type="Rhea" id="RHEA:43696"/>
        <dbReference type="Rhea" id="RHEA-COMP:10650"/>
        <dbReference type="Rhea" id="RHEA-COMP:10651"/>
        <dbReference type="ChEBI" id="CHEBI:15378"/>
        <dbReference type="ChEBI" id="CHEBI:30013"/>
        <dbReference type="ChEBI" id="CHEBI:33019"/>
        <dbReference type="ChEBI" id="CHEBI:43474"/>
        <dbReference type="ChEBI" id="CHEBI:61977"/>
        <dbReference type="ChEBI" id="CHEBI:83586"/>
        <dbReference type="EC" id="2.7.4.27"/>
    </reaction>
</comment>
<organism evidence="6 7">
    <name type="scientific">Ancylobacter oerskovii</name>
    <dbReference type="NCBI Taxonomy" id="459519"/>
    <lineage>
        <taxon>Bacteria</taxon>
        <taxon>Pseudomonadati</taxon>
        <taxon>Pseudomonadota</taxon>
        <taxon>Alphaproteobacteria</taxon>
        <taxon>Hyphomicrobiales</taxon>
        <taxon>Xanthobacteraceae</taxon>
        <taxon>Ancylobacter</taxon>
    </lineage>
</organism>
<evidence type="ECO:0000256" key="3">
    <source>
        <dbReference type="ARBA" id="ARBA00022741"/>
    </source>
</evidence>
<evidence type="ECO:0000313" key="6">
    <source>
        <dbReference type="EMBL" id="MFD2139820.1"/>
    </source>
</evidence>
<evidence type="ECO:0000313" key="7">
    <source>
        <dbReference type="Proteomes" id="UP001597299"/>
    </source>
</evidence>
<dbReference type="PANTHER" id="PTHR31756:SF3">
    <property type="entry name" value="PYRUVATE, PHOSPHATE DIKINASE REGULATORY PROTEIN 1, CHLOROPLASTIC"/>
    <property type="match status" value="1"/>
</dbReference>
<protein>
    <recommendedName>
        <fullName evidence="5">Putative pyruvate, phosphate dikinase regulatory protein</fullName>
        <shortName evidence="5">PPDK regulatory protein</shortName>
        <ecNumber evidence="5">2.7.11.32</ecNumber>
        <ecNumber evidence="5">2.7.4.27</ecNumber>
    </recommendedName>
</protein>
<dbReference type="NCBIfam" id="NF003742">
    <property type="entry name" value="PRK05339.1"/>
    <property type="match status" value="1"/>
</dbReference>
<keyword evidence="3 5" id="KW-0547">Nucleotide-binding</keyword>
<keyword evidence="7" id="KW-1185">Reference proteome</keyword>
<reference evidence="7" key="1">
    <citation type="journal article" date="2019" name="Int. J. Syst. Evol. Microbiol.">
        <title>The Global Catalogue of Microorganisms (GCM) 10K type strain sequencing project: providing services to taxonomists for standard genome sequencing and annotation.</title>
        <authorList>
            <consortium name="The Broad Institute Genomics Platform"/>
            <consortium name="The Broad Institute Genome Sequencing Center for Infectious Disease"/>
            <person name="Wu L."/>
            <person name="Ma J."/>
        </authorList>
    </citation>
    <scope>NUCLEOTIDE SEQUENCE [LARGE SCALE GENOMIC DNA]</scope>
    <source>
        <strain evidence="7">CCM 7435</strain>
    </source>
</reference>
<dbReference type="EMBL" id="JBHUHD010000001">
    <property type="protein sequence ID" value="MFD2139820.1"/>
    <property type="molecule type" value="Genomic_DNA"/>
</dbReference>
<comment type="catalytic activity">
    <reaction evidence="5">
        <text>N(tele)-phospho-L-histidyl/L-threonyl-[pyruvate, phosphate dikinase] + ADP = N(tele)-phospho-L-histidyl/O-phospho-L-threonyl-[pyruvate, phosphate dikinase] + AMP + H(+)</text>
        <dbReference type="Rhea" id="RHEA:43692"/>
        <dbReference type="Rhea" id="RHEA-COMP:10650"/>
        <dbReference type="Rhea" id="RHEA-COMP:10651"/>
        <dbReference type="ChEBI" id="CHEBI:15378"/>
        <dbReference type="ChEBI" id="CHEBI:30013"/>
        <dbReference type="ChEBI" id="CHEBI:61977"/>
        <dbReference type="ChEBI" id="CHEBI:83586"/>
        <dbReference type="ChEBI" id="CHEBI:456215"/>
        <dbReference type="ChEBI" id="CHEBI:456216"/>
        <dbReference type="EC" id="2.7.11.32"/>
    </reaction>
</comment>
<keyword evidence="6" id="KW-0670">Pyruvate</keyword>
<evidence type="ECO:0000256" key="1">
    <source>
        <dbReference type="ARBA" id="ARBA00022527"/>
    </source>
</evidence>
<dbReference type="EC" id="2.7.11.32" evidence="5"/>
<accession>A0ABW4YU67</accession>
<keyword evidence="4 5" id="KW-0418">Kinase</keyword>
<dbReference type="InterPro" id="IPR005177">
    <property type="entry name" value="Kinase-pyrophosphorylase"/>
</dbReference>
<name>A0ABW4YU67_9HYPH</name>
<comment type="function">
    <text evidence="5">Bifunctional serine/threonine kinase and phosphorylase involved in the regulation of the pyruvate, phosphate dikinase (PPDK) by catalyzing its phosphorylation/dephosphorylation.</text>
</comment>
<evidence type="ECO:0000256" key="2">
    <source>
        <dbReference type="ARBA" id="ARBA00022679"/>
    </source>
</evidence>
<dbReference type="HAMAP" id="MF_00921">
    <property type="entry name" value="PDRP"/>
    <property type="match status" value="1"/>
</dbReference>
<dbReference type="PANTHER" id="PTHR31756">
    <property type="entry name" value="PYRUVATE, PHOSPHATE DIKINASE REGULATORY PROTEIN 1, CHLOROPLASTIC"/>
    <property type="match status" value="1"/>
</dbReference>
<evidence type="ECO:0000256" key="5">
    <source>
        <dbReference type="HAMAP-Rule" id="MF_00921"/>
    </source>
</evidence>